<accession>A0A8X8YEL1</accession>
<name>A0A8X8YEL1_SALSN</name>
<proteinExistence type="predicted"/>
<evidence type="ECO:0000313" key="2">
    <source>
        <dbReference type="Proteomes" id="UP000298416"/>
    </source>
</evidence>
<dbReference type="Proteomes" id="UP000298416">
    <property type="component" value="Unassembled WGS sequence"/>
</dbReference>
<dbReference type="AlphaFoldDB" id="A0A8X8YEL1"/>
<evidence type="ECO:0000313" key="1">
    <source>
        <dbReference type="EMBL" id="KAG6428341.1"/>
    </source>
</evidence>
<comment type="caution">
    <text evidence="1">The sequence shown here is derived from an EMBL/GenBank/DDBJ whole genome shotgun (WGS) entry which is preliminary data.</text>
</comment>
<keyword evidence="2" id="KW-1185">Reference proteome</keyword>
<organism evidence="1">
    <name type="scientific">Salvia splendens</name>
    <name type="common">Scarlet sage</name>
    <dbReference type="NCBI Taxonomy" id="180675"/>
    <lineage>
        <taxon>Eukaryota</taxon>
        <taxon>Viridiplantae</taxon>
        <taxon>Streptophyta</taxon>
        <taxon>Embryophyta</taxon>
        <taxon>Tracheophyta</taxon>
        <taxon>Spermatophyta</taxon>
        <taxon>Magnoliopsida</taxon>
        <taxon>eudicotyledons</taxon>
        <taxon>Gunneridae</taxon>
        <taxon>Pentapetalae</taxon>
        <taxon>asterids</taxon>
        <taxon>lamiids</taxon>
        <taxon>Lamiales</taxon>
        <taxon>Lamiaceae</taxon>
        <taxon>Nepetoideae</taxon>
        <taxon>Mentheae</taxon>
        <taxon>Salviinae</taxon>
        <taxon>Salvia</taxon>
        <taxon>Salvia subgen. Calosphace</taxon>
        <taxon>core Calosphace</taxon>
    </lineage>
</organism>
<gene>
    <name evidence="1" type="ORF">SASPL_112592</name>
</gene>
<protein>
    <submittedName>
        <fullName evidence="1">Uncharacterized protein</fullName>
    </submittedName>
</protein>
<sequence>MPPIDKTSTLVERIVNATNNHDREVQFLQTKYDAVAKDVLDELESLLGKAASVVQTSNDNNREDISSNSVLCIASTEQTANEKDEKCIVQGRPDLAGCVSMMAIVLSLNSVLPQPQVFAGRTGDLLSDVVPAAICRRRHNA</sequence>
<reference evidence="1" key="2">
    <citation type="submission" date="2020-08" db="EMBL/GenBank/DDBJ databases">
        <title>Plant Genome Project.</title>
        <authorList>
            <person name="Zhang R.-G."/>
        </authorList>
    </citation>
    <scope>NUCLEOTIDE SEQUENCE</scope>
    <source>
        <strain evidence="1">Huo1</strain>
        <tissue evidence="1">Leaf</tissue>
    </source>
</reference>
<reference evidence="1" key="1">
    <citation type="submission" date="2018-01" db="EMBL/GenBank/DDBJ databases">
        <authorList>
            <person name="Mao J.F."/>
        </authorList>
    </citation>
    <scope>NUCLEOTIDE SEQUENCE</scope>
    <source>
        <strain evidence="1">Huo1</strain>
        <tissue evidence="1">Leaf</tissue>
    </source>
</reference>
<dbReference type="EMBL" id="PNBA02000004">
    <property type="protein sequence ID" value="KAG6428341.1"/>
    <property type="molecule type" value="Genomic_DNA"/>
</dbReference>